<dbReference type="InterPro" id="IPR023213">
    <property type="entry name" value="CAT-like_dom_sf"/>
</dbReference>
<sequence length="484" mass="54014">MTSTPEIRTVRQLGLLETGSAAFHLLGLYRCVTVSARYTLPPNTSPSDEALLVAIGNLINDNPILQVGIQDEGSTTAYFTHVPEMKLKDFIEFRTCSEENYEKSLEDVHCWCHDQFWQDIETRPPWRVIILRPGETPDFEDVVFAFHHSLMDGMGGRLFHEKLLAQLNDLPPNPASPSTLIFPEPPTLPEPQEKVIDYTTTLAFRATKFWNRNRPSFLTPTPNPIWSGEPVDFDRPHKTRLRTVDVPAEVVSSLLSAARSHSTSITGLLHTLILASLSRRVPDAPGFVSSTPISMRPYISPSADLALKESLFVCVTGTNHEHPLSELAVFRSSKGDIDDRHIWNYARKMKTELIQKTSTLPVNDDIQALASIKDWPALLRKRDGHPRTRSWEVSNVGAVAPGDGKRSISRALFTNGIMVASDPMSISVVSVNKGTLTLGISWGDGVVDDEVIENLAQDLDVLMKRLHERIPFVGSRNIDVDSKW</sequence>
<accession>A0A8H5WUT2</accession>
<evidence type="ECO:0000313" key="1">
    <source>
        <dbReference type="EMBL" id="KAF5671088.1"/>
    </source>
</evidence>
<dbReference type="Pfam" id="PF07247">
    <property type="entry name" value="AATase"/>
    <property type="match status" value="1"/>
</dbReference>
<dbReference type="OrthoDB" id="2150604at2759"/>
<comment type="caution">
    <text evidence="1">The sequence shown here is derived from an EMBL/GenBank/DDBJ whole genome shotgun (WGS) entry which is preliminary data.</text>
</comment>
<dbReference type="Gene3D" id="3.30.559.10">
    <property type="entry name" value="Chloramphenicol acetyltransferase-like domain"/>
    <property type="match status" value="1"/>
</dbReference>
<protein>
    <recommendedName>
        <fullName evidence="3">Alcohol acetyltransferase FCK4</fullName>
    </recommendedName>
</protein>
<gene>
    <name evidence="1" type="ORF">FHETE_4243</name>
</gene>
<dbReference type="GO" id="GO:0008080">
    <property type="term" value="F:N-acetyltransferase activity"/>
    <property type="evidence" value="ECO:0007669"/>
    <property type="project" value="TreeGrafter"/>
</dbReference>
<dbReference type="AlphaFoldDB" id="A0A8H5WUT2"/>
<dbReference type="InterPro" id="IPR052058">
    <property type="entry name" value="Alcohol_O-acetyltransferase"/>
</dbReference>
<proteinExistence type="predicted"/>
<dbReference type="PANTHER" id="PTHR28037:SF1">
    <property type="entry name" value="ALCOHOL O-ACETYLTRANSFERASE 1-RELATED"/>
    <property type="match status" value="1"/>
</dbReference>
<reference evidence="1 2" key="1">
    <citation type="submission" date="2020-05" db="EMBL/GenBank/DDBJ databases">
        <title>Identification and distribution of gene clusters putatively required for synthesis of sphingolipid metabolism inhibitors in phylogenetically diverse species of the filamentous fungus Fusarium.</title>
        <authorList>
            <person name="Kim H.-S."/>
            <person name="Busman M."/>
            <person name="Brown D.W."/>
            <person name="Divon H."/>
            <person name="Uhlig S."/>
            <person name="Proctor R.H."/>
        </authorList>
    </citation>
    <scope>NUCLEOTIDE SEQUENCE [LARGE SCALE GENOMIC DNA]</scope>
    <source>
        <strain evidence="1 2">NRRL 20693</strain>
    </source>
</reference>
<dbReference type="EMBL" id="JAAGWQ010000070">
    <property type="protein sequence ID" value="KAF5671088.1"/>
    <property type="molecule type" value="Genomic_DNA"/>
</dbReference>
<dbReference type="InterPro" id="IPR010828">
    <property type="entry name" value="Atf2/Sli1-like"/>
</dbReference>
<organism evidence="1 2">
    <name type="scientific">Fusarium heterosporum</name>
    <dbReference type="NCBI Taxonomy" id="42747"/>
    <lineage>
        <taxon>Eukaryota</taxon>
        <taxon>Fungi</taxon>
        <taxon>Dikarya</taxon>
        <taxon>Ascomycota</taxon>
        <taxon>Pezizomycotina</taxon>
        <taxon>Sordariomycetes</taxon>
        <taxon>Hypocreomycetidae</taxon>
        <taxon>Hypocreales</taxon>
        <taxon>Nectriaceae</taxon>
        <taxon>Fusarium</taxon>
        <taxon>Fusarium heterosporum species complex</taxon>
    </lineage>
</organism>
<name>A0A8H5WUT2_FUSHE</name>
<evidence type="ECO:0000313" key="2">
    <source>
        <dbReference type="Proteomes" id="UP000567885"/>
    </source>
</evidence>
<dbReference type="Proteomes" id="UP000567885">
    <property type="component" value="Unassembled WGS sequence"/>
</dbReference>
<dbReference type="SUPFAM" id="SSF52777">
    <property type="entry name" value="CoA-dependent acyltransferases"/>
    <property type="match status" value="2"/>
</dbReference>
<keyword evidence="2" id="KW-1185">Reference proteome</keyword>
<dbReference type="PANTHER" id="PTHR28037">
    <property type="entry name" value="ALCOHOL O-ACETYLTRANSFERASE 1-RELATED"/>
    <property type="match status" value="1"/>
</dbReference>
<evidence type="ECO:0008006" key="3">
    <source>
        <dbReference type="Google" id="ProtNLM"/>
    </source>
</evidence>